<evidence type="ECO:0000313" key="2">
    <source>
        <dbReference type="EMBL" id="GLL11167.1"/>
    </source>
</evidence>
<name>A0A9W6L1G2_9PSEU</name>
<comment type="caution">
    <text evidence="2">The sequence shown here is derived from an EMBL/GenBank/DDBJ whole genome shotgun (WGS) entry which is preliminary data.</text>
</comment>
<feature type="transmembrane region" description="Helical" evidence="1">
    <location>
        <begin position="106"/>
        <end position="126"/>
    </location>
</feature>
<keyword evidence="3" id="KW-1185">Reference proteome</keyword>
<evidence type="ECO:0000256" key="1">
    <source>
        <dbReference type="SAM" id="Phobius"/>
    </source>
</evidence>
<feature type="transmembrane region" description="Helical" evidence="1">
    <location>
        <begin position="80"/>
        <end position="100"/>
    </location>
</feature>
<dbReference type="AlphaFoldDB" id="A0A9W6L1G2"/>
<keyword evidence="1" id="KW-0812">Transmembrane</keyword>
<accession>A0A9W6L1G2</accession>
<dbReference type="EMBL" id="BSFQ01000007">
    <property type="protein sequence ID" value="GLL11167.1"/>
    <property type="molecule type" value="Genomic_DNA"/>
</dbReference>
<gene>
    <name evidence="2" type="ORF">GCM10017577_23080</name>
</gene>
<keyword evidence="1" id="KW-0472">Membrane</keyword>
<dbReference type="Proteomes" id="UP001143463">
    <property type="component" value="Unassembled WGS sequence"/>
</dbReference>
<keyword evidence="1" id="KW-1133">Transmembrane helix</keyword>
<evidence type="ECO:0000313" key="3">
    <source>
        <dbReference type="Proteomes" id="UP001143463"/>
    </source>
</evidence>
<sequence>MNPMTRFDSQIDDIAEDALAVLERHRLDGAADCAELLVRLEQAKAEAHRKIAAQVEAIYRAGCDDAVQAERRMEARVRTAVLVIVVAVVAALSVLALVLRLDAQQFTLYLAPVTGMAGTVLGYWFGAAGRRTR</sequence>
<organism evidence="2 3">
    <name type="scientific">Pseudonocardia halophobica</name>
    <dbReference type="NCBI Taxonomy" id="29401"/>
    <lineage>
        <taxon>Bacteria</taxon>
        <taxon>Bacillati</taxon>
        <taxon>Actinomycetota</taxon>
        <taxon>Actinomycetes</taxon>
        <taxon>Pseudonocardiales</taxon>
        <taxon>Pseudonocardiaceae</taxon>
        <taxon>Pseudonocardia</taxon>
    </lineage>
</organism>
<protein>
    <submittedName>
        <fullName evidence="2">Uncharacterized protein</fullName>
    </submittedName>
</protein>
<reference evidence="2" key="2">
    <citation type="submission" date="2023-01" db="EMBL/GenBank/DDBJ databases">
        <authorList>
            <person name="Sun Q."/>
            <person name="Evtushenko L."/>
        </authorList>
    </citation>
    <scope>NUCLEOTIDE SEQUENCE</scope>
    <source>
        <strain evidence="2">VKM Ac-1069</strain>
    </source>
</reference>
<reference evidence="2" key="1">
    <citation type="journal article" date="2014" name="Int. J. Syst. Evol. Microbiol.">
        <title>Complete genome sequence of Corynebacterium casei LMG S-19264T (=DSM 44701T), isolated from a smear-ripened cheese.</title>
        <authorList>
            <consortium name="US DOE Joint Genome Institute (JGI-PGF)"/>
            <person name="Walter F."/>
            <person name="Albersmeier A."/>
            <person name="Kalinowski J."/>
            <person name="Ruckert C."/>
        </authorList>
    </citation>
    <scope>NUCLEOTIDE SEQUENCE</scope>
    <source>
        <strain evidence="2">VKM Ac-1069</strain>
    </source>
</reference>
<proteinExistence type="predicted"/>